<dbReference type="OrthoDB" id="5289726at2"/>
<keyword evidence="1 5" id="KW-0489">Methyltransferase</keyword>
<dbReference type="InterPro" id="IPR017804">
    <property type="entry name" value="MeTrfase_EgtD-like"/>
</dbReference>
<dbReference type="GO" id="GO:0032259">
    <property type="term" value="P:methylation"/>
    <property type="evidence" value="ECO:0007669"/>
    <property type="project" value="UniProtKB-KW"/>
</dbReference>
<evidence type="ECO:0000256" key="3">
    <source>
        <dbReference type="SAM" id="MobiDB-lite"/>
    </source>
</evidence>
<dbReference type="InterPro" id="IPR019257">
    <property type="entry name" value="MeTrfase_dom"/>
</dbReference>
<dbReference type="InterPro" id="IPR035094">
    <property type="entry name" value="EgtD"/>
</dbReference>
<keyword evidence="2 5" id="KW-0808">Transferase</keyword>
<dbReference type="InterPro" id="IPR051128">
    <property type="entry name" value="EgtD_Methyltrsf_superfamily"/>
</dbReference>
<dbReference type="RefSeq" id="WP_042628713.1">
    <property type="nucleotide sequence ID" value="NZ_BSTO01000033.1"/>
</dbReference>
<feature type="domain" description="Histidine-specific methyltransferase SAM-dependent" evidence="4">
    <location>
        <begin position="25"/>
        <end position="327"/>
    </location>
</feature>
<dbReference type="SUPFAM" id="SSF53335">
    <property type="entry name" value="S-adenosyl-L-methionine-dependent methyltransferases"/>
    <property type="match status" value="1"/>
</dbReference>
<evidence type="ECO:0000313" key="6">
    <source>
        <dbReference type="Proteomes" id="UP000031838"/>
    </source>
</evidence>
<dbReference type="InterPro" id="IPR029063">
    <property type="entry name" value="SAM-dependent_MTases_sf"/>
</dbReference>
<evidence type="ECO:0000313" key="5">
    <source>
        <dbReference type="EMBL" id="AJK50426.1"/>
    </source>
</evidence>
<dbReference type="PIRSF" id="PIRSF018005">
    <property type="entry name" value="UCP018005"/>
    <property type="match status" value="1"/>
</dbReference>
<proteinExistence type="predicted"/>
<evidence type="ECO:0000256" key="1">
    <source>
        <dbReference type="ARBA" id="ARBA00022603"/>
    </source>
</evidence>
<gene>
    <name evidence="5" type="ORF">BGL_2c23700</name>
</gene>
<protein>
    <submittedName>
        <fullName evidence="5">S-adenosyl-L-methionine-dependent methyltransferase</fullName>
    </submittedName>
</protein>
<evidence type="ECO:0000259" key="4">
    <source>
        <dbReference type="Pfam" id="PF10017"/>
    </source>
</evidence>
<dbReference type="EMBL" id="CP002581">
    <property type="protein sequence ID" value="AJK50426.1"/>
    <property type="molecule type" value="Genomic_DNA"/>
</dbReference>
<dbReference type="Pfam" id="PF10017">
    <property type="entry name" value="Methyltransf_33"/>
    <property type="match status" value="1"/>
</dbReference>
<feature type="region of interest" description="Disordered" evidence="3">
    <location>
        <begin position="1"/>
        <end position="22"/>
    </location>
</feature>
<dbReference type="HOGENOM" id="CLU_049766_1_1_4"/>
<dbReference type="KEGG" id="bpla:bpln_2g24000"/>
<dbReference type="Gene3D" id="3.40.50.150">
    <property type="entry name" value="Vaccinia Virus protein VP39"/>
    <property type="match status" value="1"/>
</dbReference>
<reference evidence="5 6" key="2">
    <citation type="journal article" date="2016" name="Appl. Microbiol. Biotechnol.">
        <title>Mutations improving production and secretion of extracellular lipase by Burkholderia glumae PG1.</title>
        <authorList>
            <person name="Knapp A."/>
            <person name="Voget S."/>
            <person name="Gao R."/>
            <person name="Zaburannyi N."/>
            <person name="Krysciak D."/>
            <person name="Breuer M."/>
            <person name="Hauer B."/>
            <person name="Streit W.R."/>
            <person name="Muller R."/>
            <person name="Daniel R."/>
            <person name="Jaeger K.E."/>
        </authorList>
    </citation>
    <scope>NUCLEOTIDE SEQUENCE [LARGE SCALE GENOMIC DNA]</scope>
    <source>
        <strain evidence="5 6">PG1</strain>
    </source>
</reference>
<dbReference type="KEGG" id="bgp:BGL_2c23700"/>
<organism evidence="5 6">
    <name type="scientific">Burkholderia plantarii</name>
    <dbReference type="NCBI Taxonomy" id="41899"/>
    <lineage>
        <taxon>Bacteria</taxon>
        <taxon>Pseudomonadati</taxon>
        <taxon>Pseudomonadota</taxon>
        <taxon>Betaproteobacteria</taxon>
        <taxon>Burkholderiales</taxon>
        <taxon>Burkholderiaceae</taxon>
        <taxon>Burkholderia</taxon>
    </lineage>
</organism>
<dbReference type="Proteomes" id="UP000031838">
    <property type="component" value="Chromosome 2"/>
</dbReference>
<sequence>MYETSDLFRPNAGSAARAREPSPFGRDLIEGLSATPRSISPKYFYDAAGSALFDRICELPEYYPTRTEHAILERHAADIAAAIGADANLIEFGAGSLSKIRFVLDACIASVPPVSYVPVDISAAYLRESAEALRRQYPGLDVQPVAADYLQAESMRELANVPARRIGIFFGSTIGNFSNEEADTFLSRSATLLAGGGMLIGVDLVKDEAILNAAYNDSAGVTAAFNLNLLARANAELGADFELDDWAHRAFYDSHLQRIEMHLVSRREQTVHVGGRAFRFAEGETLHTENSRKFTIDGFRELATRAGFVPAAVWTDEARLFSLHWLESPAR</sequence>
<dbReference type="PANTHER" id="PTHR43397:SF1">
    <property type="entry name" value="ERGOTHIONEINE BIOSYNTHESIS PROTEIN 1"/>
    <property type="match status" value="1"/>
</dbReference>
<name>A0A0B6SDX7_BURPL</name>
<dbReference type="PANTHER" id="PTHR43397">
    <property type="entry name" value="ERGOTHIONEINE BIOSYNTHESIS PROTEIN 1"/>
    <property type="match status" value="1"/>
</dbReference>
<accession>A0A0B6SDX7</accession>
<dbReference type="NCBIfam" id="TIGR03438">
    <property type="entry name" value="egtD_ergothio"/>
    <property type="match status" value="1"/>
</dbReference>
<keyword evidence="6" id="KW-1185">Reference proteome</keyword>
<dbReference type="GO" id="GO:0008168">
    <property type="term" value="F:methyltransferase activity"/>
    <property type="evidence" value="ECO:0007669"/>
    <property type="project" value="UniProtKB-KW"/>
</dbReference>
<dbReference type="AlphaFoldDB" id="A0A0B6SDX7"/>
<reference evidence="6" key="1">
    <citation type="submission" date="2011-03" db="EMBL/GenBank/DDBJ databases">
        <authorList>
            <person name="Voget S."/>
            <person name="Streit W.R."/>
            <person name="Jaeger K.E."/>
            <person name="Daniel R."/>
        </authorList>
    </citation>
    <scope>NUCLEOTIDE SEQUENCE [LARGE SCALE GENOMIC DNA]</scope>
    <source>
        <strain evidence="6">PG1</strain>
    </source>
</reference>
<evidence type="ECO:0000256" key="2">
    <source>
        <dbReference type="ARBA" id="ARBA00022679"/>
    </source>
</evidence>